<dbReference type="InterPro" id="IPR042089">
    <property type="entry name" value="Peptidase_M13_dom_2"/>
</dbReference>
<evidence type="ECO:0000256" key="2">
    <source>
        <dbReference type="ARBA" id="ARBA00007357"/>
    </source>
</evidence>
<keyword evidence="4" id="KW-0479">Metal-binding</keyword>
<sequence length="679" mass="75769">MTFKQMALASVAAVMVLGAPQMGFAAEAKPKFGTWGYDPSFMDASVKPGDDFFRYVNGSWLKRTQIAPDRTAAGVDVTLADEAEVQVHAIVDDLAKDPKVAGPGGQRIGDFYAAWMDEAAIEARGAAPLKPYLAKIAAVKTRADLLNLFSEVGYTSPVDLDVGPDLADPTRYVVFADQSGLGLPNRDYYLREGEKYDAFRKAYRDYVIQIQTLAGVPDAAAKADAIIALETKIATAHWAPEKTRDVAAINNPMSVAKLQALAPQFDWQAMLNHAGLAKADLVIAQEPSMFQAAGVLLDTVPLQTWKDYLAYHFVRTHAQFLPKAFDQANFEFFSHTLRDVPQQRERWKRGVQLLNRFQGEEIGKIYVARHYPPEAERKADELIADLRAAYGERIKTAAWMDEPTRKQALIKLSTFDPRLGHPVKYIDYSSLKIDRNDLLGDAIRSEDFQWQLSLSRFPKPVDRSLWYMTPQEVNAYYDPQNNQITFPAAILQPPYFDPKADAAANYGGEGATIGHEMGHGFDDQGRQFDSVGKVRDWWTAGSAKAFAERAAVLGKQFDAYEPVAGVHINGELTMGENLGDLGGLEAAYVGYRRYVAKHGEPPVIEGMTGDQRFFVAFAQSWQTKTREGRMREQLLTDPHSPAEYRVNGIVRNVDAWYAAFNIKPGDKLYLPPEQRVHIW</sequence>
<reference evidence="11" key="1">
    <citation type="submission" date="2021-04" db="EMBL/GenBank/DDBJ databases">
        <title>Draft genome assembly of strain Phenylobacterium sp. 20VBR1 using MiniION and Illumina platforms.</title>
        <authorList>
            <person name="Thomas F.A."/>
            <person name="Krishnan K.P."/>
            <person name="Sinha R.K."/>
        </authorList>
    </citation>
    <scope>NUCLEOTIDE SEQUENCE</scope>
    <source>
        <strain evidence="11">20VBR1</strain>
    </source>
</reference>
<feature type="domain" description="Peptidase M13 C-terminal" evidence="9">
    <location>
        <begin position="474"/>
        <end position="676"/>
    </location>
</feature>
<feature type="signal peptide" evidence="8">
    <location>
        <begin position="1"/>
        <end position="25"/>
    </location>
</feature>
<dbReference type="Proteomes" id="UP000622580">
    <property type="component" value="Unassembled WGS sequence"/>
</dbReference>
<dbReference type="Gene3D" id="1.10.1380.10">
    <property type="entry name" value="Neutral endopeptidase , domain2"/>
    <property type="match status" value="1"/>
</dbReference>
<comment type="similarity">
    <text evidence="2">Belongs to the peptidase M13 family.</text>
</comment>
<keyword evidence="3" id="KW-0645">Protease</keyword>
<keyword evidence="7" id="KW-0482">Metalloprotease</keyword>
<dbReference type="PANTHER" id="PTHR11733">
    <property type="entry name" value="ZINC METALLOPROTEASE FAMILY M13 NEPRILYSIN-RELATED"/>
    <property type="match status" value="1"/>
</dbReference>
<gene>
    <name evidence="11" type="ORF">JKL49_10885</name>
</gene>
<dbReference type="InterPro" id="IPR018497">
    <property type="entry name" value="Peptidase_M13_C"/>
</dbReference>
<evidence type="ECO:0000313" key="12">
    <source>
        <dbReference type="Proteomes" id="UP000622580"/>
    </source>
</evidence>
<dbReference type="Gene3D" id="3.40.390.10">
    <property type="entry name" value="Collagenase (Catalytic Domain)"/>
    <property type="match status" value="1"/>
</dbReference>
<evidence type="ECO:0000313" key="11">
    <source>
        <dbReference type="EMBL" id="MBR7619893.1"/>
    </source>
</evidence>
<dbReference type="Pfam" id="PF01431">
    <property type="entry name" value="Peptidase_M13"/>
    <property type="match status" value="1"/>
</dbReference>
<dbReference type="EMBL" id="JAGSGD010000001">
    <property type="protein sequence ID" value="MBR7619893.1"/>
    <property type="molecule type" value="Genomic_DNA"/>
</dbReference>
<dbReference type="RefSeq" id="WP_215340427.1">
    <property type="nucleotide sequence ID" value="NZ_JAGSGD010000001.1"/>
</dbReference>
<evidence type="ECO:0000256" key="6">
    <source>
        <dbReference type="ARBA" id="ARBA00022833"/>
    </source>
</evidence>
<dbReference type="PRINTS" id="PR00786">
    <property type="entry name" value="NEPRILYSIN"/>
</dbReference>
<comment type="caution">
    <text evidence="11">The sequence shown here is derived from an EMBL/GenBank/DDBJ whole genome shotgun (WGS) entry which is preliminary data.</text>
</comment>
<name>A0A941HWJ4_9CAUL</name>
<evidence type="ECO:0000256" key="3">
    <source>
        <dbReference type="ARBA" id="ARBA00022670"/>
    </source>
</evidence>
<evidence type="ECO:0000259" key="9">
    <source>
        <dbReference type="Pfam" id="PF01431"/>
    </source>
</evidence>
<dbReference type="GO" id="GO:0004222">
    <property type="term" value="F:metalloendopeptidase activity"/>
    <property type="evidence" value="ECO:0007669"/>
    <property type="project" value="InterPro"/>
</dbReference>
<organism evidence="11 12">
    <name type="scientific">Phenylobacterium glaciei</name>
    <dbReference type="NCBI Taxonomy" id="2803784"/>
    <lineage>
        <taxon>Bacteria</taxon>
        <taxon>Pseudomonadati</taxon>
        <taxon>Pseudomonadota</taxon>
        <taxon>Alphaproteobacteria</taxon>
        <taxon>Caulobacterales</taxon>
        <taxon>Caulobacteraceae</taxon>
        <taxon>Phenylobacterium</taxon>
    </lineage>
</organism>
<evidence type="ECO:0000256" key="5">
    <source>
        <dbReference type="ARBA" id="ARBA00022801"/>
    </source>
</evidence>
<dbReference type="SUPFAM" id="SSF55486">
    <property type="entry name" value="Metalloproteases ('zincins'), catalytic domain"/>
    <property type="match status" value="1"/>
</dbReference>
<dbReference type="GO" id="GO:0046872">
    <property type="term" value="F:metal ion binding"/>
    <property type="evidence" value="ECO:0007669"/>
    <property type="project" value="UniProtKB-KW"/>
</dbReference>
<protein>
    <submittedName>
        <fullName evidence="11">M13 family metallopeptidase</fullName>
    </submittedName>
</protein>
<keyword evidence="5" id="KW-0378">Hydrolase</keyword>
<dbReference type="GO" id="GO:0016485">
    <property type="term" value="P:protein processing"/>
    <property type="evidence" value="ECO:0007669"/>
    <property type="project" value="TreeGrafter"/>
</dbReference>
<dbReference type="AlphaFoldDB" id="A0A941HWJ4"/>
<dbReference type="InterPro" id="IPR000718">
    <property type="entry name" value="Peptidase_M13"/>
</dbReference>
<feature type="chain" id="PRO_5037253408" evidence="8">
    <location>
        <begin position="26"/>
        <end position="679"/>
    </location>
</feature>
<dbReference type="GO" id="GO:0005886">
    <property type="term" value="C:plasma membrane"/>
    <property type="evidence" value="ECO:0007669"/>
    <property type="project" value="TreeGrafter"/>
</dbReference>
<dbReference type="Pfam" id="PF05649">
    <property type="entry name" value="Peptidase_M13_N"/>
    <property type="match status" value="1"/>
</dbReference>
<keyword evidence="12" id="KW-1185">Reference proteome</keyword>
<accession>A0A941HWJ4</accession>
<comment type="cofactor">
    <cofactor evidence="1">
        <name>Zn(2+)</name>
        <dbReference type="ChEBI" id="CHEBI:29105"/>
    </cofactor>
</comment>
<evidence type="ECO:0000256" key="4">
    <source>
        <dbReference type="ARBA" id="ARBA00022723"/>
    </source>
</evidence>
<dbReference type="PANTHER" id="PTHR11733:SF167">
    <property type="entry name" value="FI17812P1-RELATED"/>
    <property type="match status" value="1"/>
</dbReference>
<evidence type="ECO:0000256" key="1">
    <source>
        <dbReference type="ARBA" id="ARBA00001947"/>
    </source>
</evidence>
<dbReference type="PROSITE" id="PS51885">
    <property type="entry name" value="NEPRILYSIN"/>
    <property type="match status" value="1"/>
</dbReference>
<evidence type="ECO:0000256" key="8">
    <source>
        <dbReference type="SAM" id="SignalP"/>
    </source>
</evidence>
<dbReference type="CDD" id="cd08662">
    <property type="entry name" value="M13"/>
    <property type="match status" value="1"/>
</dbReference>
<dbReference type="InterPro" id="IPR008753">
    <property type="entry name" value="Peptidase_M13_N"/>
</dbReference>
<proteinExistence type="inferred from homology"/>
<evidence type="ECO:0000259" key="10">
    <source>
        <dbReference type="Pfam" id="PF05649"/>
    </source>
</evidence>
<keyword evidence="6" id="KW-0862">Zinc</keyword>
<evidence type="ECO:0000256" key="7">
    <source>
        <dbReference type="ARBA" id="ARBA00023049"/>
    </source>
</evidence>
<feature type="domain" description="Peptidase M13 N-terminal" evidence="10">
    <location>
        <begin position="48"/>
        <end position="422"/>
    </location>
</feature>
<dbReference type="InterPro" id="IPR024079">
    <property type="entry name" value="MetalloPept_cat_dom_sf"/>
</dbReference>
<keyword evidence="8" id="KW-0732">Signal</keyword>